<sequence>MDIILDTNLLLIYSRGTEVSEQIEKEYEIFKDQNRLMISVVTLGELNALTKKLGIGDSRKKRLEKTLERIAKINVNIKEVIDRYGDIDAYSQGKLSNKKVEFSSRNMGKNDIWIAATASVYKLKLYTTDKDFDHLAGEFIDLEFIDIEKYRG</sequence>
<organism evidence="2 3">
    <name type="scientific">Phaeodactylibacter xiamenensis</name>
    <dbReference type="NCBI Taxonomy" id="1524460"/>
    <lineage>
        <taxon>Bacteria</taxon>
        <taxon>Pseudomonadati</taxon>
        <taxon>Bacteroidota</taxon>
        <taxon>Saprospiria</taxon>
        <taxon>Saprospirales</taxon>
        <taxon>Haliscomenobacteraceae</taxon>
        <taxon>Phaeodactylibacter</taxon>
    </lineage>
</organism>
<gene>
    <name evidence="2" type="ORF">IX84_31810</name>
</gene>
<keyword evidence="3" id="KW-1185">Reference proteome</keyword>
<dbReference type="SUPFAM" id="SSF88723">
    <property type="entry name" value="PIN domain-like"/>
    <property type="match status" value="1"/>
</dbReference>
<accession>A0A098RZ69</accession>
<dbReference type="Gene3D" id="3.40.50.1010">
    <property type="entry name" value="5'-nuclease"/>
    <property type="match status" value="1"/>
</dbReference>
<dbReference type="Pfam" id="PF01850">
    <property type="entry name" value="PIN"/>
    <property type="match status" value="1"/>
</dbReference>
<dbReference type="STRING" id="1524460.IX84_31810"/>
<dbReference type="RefSeq" id="WP_044230348.1">
    <property type="nucleotide sequence ID" value="NZ_JPOS01000133.1"/>
</dbReference>
<evidence type="ECO:0000313" key="2">
    <source>
        <dbReference type="EMBL" id="KGE84803.1"/>
    </source>
</evidence>
<dbReference type="Proteomes" id="UP000029736">
    <property type="component" value="Unassembled WGS sequence"/>
</dbReference>
<evidence type="ECO:0000259" key="1">
    <source>
        <dbReference type="Pfam" id="PF01850"/>
    </source>
</evidence>
<dbReference type="EMBL" id="JPOS01000133">
    <property type="protein sequence ID" value="KGE84803.1"/>
    <property type="molecule type" value="Genomic_DNA"/>
</dbReference>
<dbReference type="InterPro" id="IPR002716">
    <property type="entry name" value="PIN_dom"/>
</dbReference>
<protein>
    <recommendedName>
        <fullName evidence="1">PIN domain-containing protein</fullName>
    </recommendedName>
</protein>
<evidence type="ECO:0000313" key="3">
    <source>
        <dbReference type="Proteomes" id="UP000029736"/>
    </source>
</evidence>
<reference evidence="2 3" key="1">
    <citation type="journal article" date="2014" name="Int. J. Syst. Evol. Microbiol.">
        <title>Phaeodactylibacter xiamenensis gen. nov., sp. nov., a member of the family Saprospiraceae isolated from the marine alga Phaeodactylum tricornutum.</title>
        <authorList>
            <person name="Chen Z.Jr."/>
            <person name="Lei X."/>
            <person name="Lai Q."/>
            <person name="Li Y."/>
            <person name="Zhang B."/>
            <person name="Zhang J."/>
            <person name="Zhang H."/>
            <person name="Yang L."/>
            <person name="Zheng W."/>
            <person name="Tian Y."/>
            <person name="Yu Z."/>
            <person name="Xu H.Jr."/>
            <person name="Zheng T."/>
        </authorList>
    </citation>
    <scope>NUCLEOTIDE SEQUENCE [LARGE SCALE GENOMIC DNA]</scope>
    <source>
        <strain evidence="2 3">KD52</strain>
    </source>
</reference>
<dbReference type="AlphaFoldDB" id="A0A098RZ69"/>
<comment type="caution">
    <text evidence="2">The sequence shown here is derived from an EMBL/GenBank/DDBJ whole genome shotgun (WGS) entry which is preliminary data.</text>
</comment>
<dbReference type="InterPro" id="IPR029060">
    <property type="entry name" value="PIN-like_dom_sf"/>
</dbReference>
<dbReference type="OrthoDB" id="1443334at2"/>
<name>A0A098RZ69_9BACT</name>
<proteinExistence type="predicted"/>
<feature type="domain" description="PIN" evidence="1">
    <location>
        <begin position="3"/>
        <end position="137"/>
    </location>
</feature>